<organism evidence="3 4">
    <name type="scientific">Bursaphelenchus xylophilus</name>
    <name type="common">Pinewood nematode worm</name>
    <name type="synonym">Aphelenchoides xylophilus</name>
    <dbReference type="NCBI Taxonomy" id="6326"/>
    <lineage>
        <taxon>Eukaryota</taxon>
        <taxon>Metazoa</taxon>
        <taxon>Ecdysozoa</taxon>
        <taxon>Nematoda</taxon>
        <taxon>Chromadorea</taxon>
        <taxon>Rhabditida</taxon>
        <taxon>Tylenchina</taxon>
        <taxon>Tylenchomorpha</taxon>
        <taxon>Aphelenchoidea</taxon>
        <taxon>Aphelenchoididae</taxon>
        <taxon>Bursaphelenchus</taxon>
    </lineage>
</organism>
<dbReference type="Pfam" id="PF10157">
    <property type="entry name" value="BORCS6"/>
    <property type="match status" value="1"/>
</dbReference>
<feature type="compositionally biased region" description="Basic and acidic residues" evidence="1">
    <location>
        <begin position="27"/>
        <end position="36"/>
    </location>
</feature>
<dbReference type="InterPro" id="IPR019314">
    <property type="entry name" value="BORCS6"/>
</dbReference>
<feature type="domain" description="BLOC-1-related complex subunit 6 C-terminal helix" evidence="2">
    <location>
        <begin position="40"/>
        <end position="140"/>
    </location>
</feature>
<dbReference type="PANTHER" id="PTHR13440">
    <property type="entry name" value="BLOC-1 RELATED COMPLEX SUBUNIT 6"/>
    <property type="match status" value="1"/>
</dbReference>
<evidence type="ECO:0000313" key="3">
    <source>
        <dbReference type="Proteomes" id="UP000095284"/>
    </source>
</evidence>
<dbReference type="PANTHER" id="PTHR13440:SF7">
    <property type="entry name" value="BLOC-1 RELATED COMPLEX SUBUNIT 6"/>
    <property type="match status" value="1"/>
</dbReference>
<dbReference type="AlphaFoldDB" id="A0A1I7S4F0"/>
<sequence>MTDEVFEDPQKTMDDLNQRLQQLPLSDPRRQRRPSDDLIPDPNVLEELEQHAKAISSNLDMTLRDLRGLLRGVSDLSVESIQVFNQVICGTCDSVDSVIRSIYTMVAKTEELNTTMLTVQKLAKQICFRSEIKALVDQFEAQFIEAQAS</sequence>
<dbReference type="GO" id="GO:0032418">
    <property type="term" value="P:lysosome localization"/>
    <property type="evidence" value="ECO:0007669"/>
    <property type="project" value="TreeGrafter"/>
</dbReference>
<name>A0A1I7S4F0_BURXY</name>
<reference evidence="4" key="1">
    <citation type="submission" date="2016-11" db="UniProtKB">
        <authorList>
            <consortium name="WormBaseParasite"/>
        </authorList>
    </citation>
    <scope>IDENTIFICATION</scope>
</reference>
<evidence type="ECO:0000313" key="4">
    <source>
        <dbReference type="WBParaSite" id="BXY_0788300.1"/>
    </source>
</evidence>
<proteinExistence type="predicted"/>
<dbReference type="eggNOG" id="KOG4514">
    <property type="taxonomic scope" value="Eukaryota"/>
</dbReference>
<evidence type="ECO:0000256" key="1">
    <source>
        <dbReference type="SAM" id="MobiDB-lite"/>
    </source>
</evidence>
<dbReference type="InterPro" id="IPR046465">
    <property type="entry name" value="BORCS6_C"/>
</dbReference>
<dbReference type="WBParaSite" id="BXY_0788300.1">
    <property type="protein sequence ID" value="BXY_0788300.1"/>
    <property type="gene ID" value="BXY_0788300"/>
</dbReference>
<evidence type="ECO:0000259" key="2">
    <source>
        <dbReference type="Pfam" id="PF10157"/>
    </source>
</evidence>
<feature type="compositionally biased region" description="Basic and acidic residues" evidence="1">
    <location>
        <begin position="8"/>
        <end position="17"/>
    </location>
</feature>
<dbReference type="GO" id="GO:0099078">
    <property type="term" value="C:BORC complex"/>
    <property type="evidence" value="ECO:0007669"/>
    <property type="project" value="TreeGrafter"/>
</dbReference>
<dbReference type="Proteomes" id="UP000095284">
    <property type="component" value="Unplaced"/>
</dbReference>
<feature type="region of interest" description="Disordered" evidence="1">
    <location>
        <begin position="1"/>
        <end position="41"/>
    </location>
</feature>
<accession>A0A1I7S4F0</accession>
<protein>
    <submittedName>
        <fullName evidence="4">BORCS6 domain-containing protein</fullName>
    </submittedName>
</protein>